<keyword evidence="7" id="KW-1133">Transmembrane helix</keyword>
<name>A0ABT1C402_9HYPH</name>
<comment type="catalytic activity">
    <reaction evidence="1">
        <text>ATP + protein L-histidine = ADP + protein N-phospho-L-histidine.</text>
        <dbReference type="EC" id="2.7.13.3"/>
    </reaction>
</comment>
<dbReference type="SUPFAM" id="SSF55785">
    <property type="entry name" value="PYP-like sensor domain (PAS domain)"/>
    <property type="match status" value="1"/>
</dbReference>
<dbReference type="SMART" id="SM00448">
    <property type="entry name" value="REC"/>
    <property type="match status" value="2"/>
</dbReference>
<dbReference type="PROSITE" id="PS50112">
    <property type="entry name" value="PAS"/>
    <property type="match status" value="1"/>
</dbReference>
<feature type="domain" description="PAS" evidence="10">
    <location>
        <begin position="225"/>
        <end position="295"/>
    </location>
</feature>
<gene>
    <name evidence="12" type="ORF">NGM99_06195</name>
</gene>
<dbReference type="Gene3D" id="1.10.287.130">
    <property type="match status" value="1"/>
</dbReference>
<dbReference type="Pfam" id="PF00512">
    <property type="entry name" value="HisKA"/>
    <property type="match status" value="1"/>
</dbReference>
<dbReference type="Pfam" id="PF05227">
    <property type="entry name" value="CHASE3"/>
    <property type="match status" value="1"/>
</dbReference>
<feature type="domain" description="PAC" evidence="11">
    <location>
        <begin position="298"/>
        <end position="350"/>
    </location>
</feature>
<dbReference type="CDD" id="cd16922">
    <property type="entry name" value="HATPase_EvgS-ArcB-TorS-like"/>
    <property type="match status" value="1"/>
</dbReference>
<feature type="transmembrane region" description="Helical" evidence="7">
    <location>
        <begin position="188"/>
        <end position="209"/>
    </location>
</feature>
<keyword evidence="7" id="KW-0812">Transmembrane</keyword>
<dbReference type="Gene3D" id="3.30.450.20">
    <property type="entry name" value="PAS domain"/>
    <property type="match status" value="1"/>
</dbReference>
<dbReference type="InterPro" id="IPR003661">
    <property type="entry name" value="HisK_dim/P_dom"/>
</dbReference>
<dbReference type="Pfam" id="PF00072">
    <property type="entry name" value="Response_reg"/>
    <property type="match status" value="2"/>
</dbReference>
<dbReference type="CDD" id="cd00130">
    <property type="entry name" value="PAS"/>
    <property type="match status" value="1"/>
</dbReference>
<dbReference type="InterPro" id="IPR003594">
    <property type="entry name" value="HATPase_dom"/>
</dbReference>
<dbReference type="InterPro" id="IPR004358">
    <property type="entry name" value="Sig_transdc_His_kin-like_C"/>
</dbReference>
<dbReference type="PROSITE" id="PS50110">
    <property type="entry name" value="RESPONSE_REGULATORY"/>
    <property type="match status" value="2"/>
</dbReference>
<evidence type="ECO:0000256" key="1">
    <source>
        <dbReference type="ARBA" id="ARBA00000085"/>
    </source>
</evidence>
<dbReference type="CDD" id="cd00082">
    <property type="entry name" value="HisKA"/>
    <property type="match status" value="1"/>
</dbReference>
<evidence type="ECO:0000259" key="8">
    <source>
        <dbReference type="PROSITE" id="PS50109"/>
    </source>
</evidence>
<dbReference type="InterPro" id="IPR035965">
    <property type="entry name" value="PAS-like_dom_sf"/>
</dbReference>
<sequence length="863" mass="95299">MTGNFLTRFRSSAWWLRNGSAVAVVLFLLAAAMTIWNFAATGADRVRISAQTNAALSLERLLSLARDIETGGRGFALVGSDSYLEPYRNSVAGVERLETDVTNLWLQSGGDESELQPIFSQFAQKRAYTERLITARRDGGLDAAIAVAQTGEGKALMDGLREQVGALQAESEERRVHIAARDRLRSGVLTALSLASALLACATFAWLAWHRRRLVQRSERELSAVGDRFRTLADNIPQLAWMADTKGTLYWYNKRWYDYTGTTPADMENDGWKKVHDPEYLEAAAQRFADAIANGDPWQDTFPLRGKDGSYRWFLSMAQPIRDDQGRILRWFGTNTDVTEQREQELELAAARDAAEDANRAKSQFLANMSHELRTPLSAVIGYSEMLEEEVEEMGEKHLLGDLGKIKSNARHLLSLINDVLDISKIEANKVEIYAEEFDVAEMVREVAATVDALVSHKSNRLELSLGANLGRAHTDVVKIRQVLINLLSNAAKFTENGLITLTVERKASDQGDRITFRVKDTGLGMSEEQLARLFQRFTQADASTTRRFGGTGLGLAITKAFTDMLGGEVSVESQPDLGSTFTVSIPPELGKPRVVDSETEIKPVESEEDLVLVIDDDASTRDLLSRFLGREGFTVREAGDGKTGLALAEALKPKVILLDVTMPRMDGWEVLRNLKSDPHLSAIPVVMCTVIDEKHLGFSLGAADYLVKPVDWDHLKEVMERIGPQTPVGDVLIVEDDTDTRARLEKIMSREGWTVTEAEHGRDALAKVALHTPSLVLLDLNMPEMDGFTFLREFRSKPDAANVPVVVMTARDLSAAERAELKGNAARVIEKGTLGLGELAAQLRTYASPRDGADAKAPEKVS</sequence>
<feature type="transmembrane region" description="Helical" evidence="7">
    <location>
        <begin position="20"/>
        <end position="39"/>
    </location>
</feature>
<dbReference type="RefSeq" id="WP_252817157.1">
    <property type="nucleotide sequence ID" value="NZ_JAMXQS010000003.1"/>
</dbReference>
<dbReference type="CDD" id="cd19410">
    <property type="entry name" value="HK9-like_sensor"/>
    <property type="match status" value="1"/>
</dbReference>
<evidence type="ECO:0000313" key="12">
    <source>
        <dbReference type="EMBL" id="MCO6049378.1"/>
    </source>
</evidence>
<evidence type="ECO:0000256" key="7">
    <source>
        <dbReference type="SAM" id="Phobius"/>
    </source>
</evidence>
<dbReference type="SMART" id="SM00388">
    <property type="entry name" value="HisKA"/>
    <property type="match status" value="1"/>
</dbReference>
<dbReference type="PRINTS" id="PR00344">
    <property type="entry name" value="BCTRLSENSOR"/>
</dbReference>
<evidence type="ECO:0000259" key="9">
    <source>
        <dbReference type="PROSITE" id="PS50110"/>
    </source>
</evidence>
<evidence type="ECO:0000256" key="4">
    <source>
        <dbReference type="ARBA" id="ARBA00022679"/>
    </source>
</evidence>
<keyword evidence="5" id="KW-0418">Kinase</keyword>
<feature type="domain" description="Response regulatory" evidence="9">
    <location>
        <begin position="731"/>
        <end position="847"/>
    </location>
</feature>
<dbReference type="InterPro" id="IPR000014">
    <property type="entry name" value="PAS"/>
</dbReference>
<dbReference type="SUPFAM" id="SSF47384">
    <property type="entry name" value="Homodimeric domain of signal transducing histidine kinase"/>
    <property type="match status" value="1"/>
</dbReference>
<dbReference type="SMART" id="SM00091">
    <property type="entry name" value="PAS"/>
    <property type="match status" value="1"/>
</dbReference>
<dbReference type="EC" id="2.7.13.3" evidence="2"/>
<keyword evidence="4" id="KW-0808">Transferase</keyword>
<dbReference type="InterPro" id="IPR036097">
    <property type="entry name" value="HisK_dim/P_sf"/>
</dbReference>
<dbReference type="SMART" id="SM00387">
    <property type="entry name" value="HATPase_c"/>
    <property type="match status" value="1"/>
</dbReference>
<dbReference type="Pfam" id="PF02518">
    <property type="entry name" value="HATPase_c"/>
    <property type="match status" value="1"/>
</dbReference>
<feature type="domain" description="Response regulatory" evidence="9">
    <location>
        <begin position="611"/>
        <end position="724"/>
    </location>
</feature>
<dbReference type="Gene3D" id="3.40.50.2300">
    <property type="match status" value="2"/>
</dbReference>
<feature type="modified residue" description="4-aspartylphosphate" evidence="6">
    <location>
        <position position="660"/>
    </location>
</feature>
<dbReference type="InterPro" id="IPR001610">
    <property type="entry name" value="PAC"/>
</dbReference>
<protein>
    <recommendedName>
        <fullName evidence="2">histidine kinase</fullName>
        <ecNumber evidence="2">2.7.13.3</ecNumber>
    </recommendedName>
</protein>
<dbReference type="CDD" id="cd00156">
    <property type="entry name" value="REC"/>
    <property type="match status" value="1"/>
</dbReference>
<evidence type="ECO:0000259" key="10">
    <source>
        <dbReference type="PROSITE" id="PS50112"/>
    </source>
</evidence>
<accession>A0ABT1C402</accession>
<comment type="caution">
    <text evidence="12">The sequence shown here is derived from an EMBL/GenBank/DDBJ whole genome shotgun (WGS) entry which is preliminary data.</text>
</comment>
<dbReference type="InterPro" id="IPR007891">
    <property type="entry name" value="CHASE3"/>
</dbReference>
<dbReference type="InterPro" id="IPR001789">
    <property type="entry name" value="Sig_transdc_resp-reg_receiver"/>
</dbReference>
<evidence type="ECO:0000259" key="11">
    <source>
        <dbReference type="PROSITE" id="PS50113"/>
    </source>
</evidence>
<dbReference type="Gene3D" id="3.30.565.10">
    <property type="entry name" value="Histidine kinase-like ATPase, C-terminal domain"/>
    <property type="match status" value="1"/>
</dbReference>
<dbReference type="EMBL" id="JAMXQS010000003">
    <property type="protein sequence ID" value="MCO6049378.1"/>
    <property type="molecule type" value="Genomic_DNA"/>
</dbReference>
<keyword evidence="3 6" id="KW-0597">Phosphoprotein</keyword>
<dbReference type="SUPFAM" id="SSF55874">
    <property type="entry name" value="ATPase domain of HSP90 chaperone/DNA topoisomerase II/histidine kinase"/>
    <property type="match status" value="1"/>
</dbReference>
<evidence type="ECO:0000256" key="2">
    <source>
        <dbReference type="ARBA" id="ARBA00012438"/>
    </source>
</evidence>
<dbReference type="InterPro" id="IPR013655">
    <property type="entry name" value="PAS_fold_3"/>
</dbReference>
<dbReference type="NCBIfam" id="TIGR00229">
    <property type="entry name" value="sensory_box"/>
    <property type="match status" value="1"/>
</dbReference>
<evidence type="ECO:0000256" key="3">
    <source>
        <dbReference type="ARBA" id="ARBA00022553"/>
    </source>
</evidence>
<dbReference type="Pfam" id="PF08447">
    <property type="entry name" value="PAS_3"/>
    <property type="match status" value="1"/>
</dbReference>
<reference evidence="12 13" key="1">
    <citation type="submission" date="2022-06" db="EMBL/GenBank/DDBJ databases">
        <title>Mesorhizobium sp. strain RP14 Genome sequencing and assembly.</title>
        <authorList>
            <person name="Kim I."/>
        </authorList>
    </citation>
    <scope>NUCLEOTIDE SEQUENCE [LARGE SCALE GENOMIC DNA]</scope>
    <source>
        <strain evidence="13">RP14(2022)</strain>
    </source>
</reference>
<dbReference type="Proteomes" id="UP001205906">
    <property type="component" value="Unassembled WGS sequence"/>
</dbReference>
<dbReference type="InterPro" id="IPR011006">
    <property type="entry name" value="CheY-like_superfamily"/>
</dbReference>
<organism evidence="12 13">
    <name type="scientific">Mesorhizobium liriopis</name>
    <dbReference type="NCBI Taxonomy" id="2953882"/>
    <lineage>
        <taxon>Bacteria</taxon>
        <taxon>Pseudomonadati</taxon>
        <taxon>Pseudomonadota</taxon>
        <taxon>Alphaproteobacteria</taxon>
        <taxon>Hyphomicrobiales</taxon>
        <taxon>Phyllobacteriaceae</taxon>
        <taxon>Mesorhizobium</taxon>
    </lineage>
</organism>
<feature type="modified residue" description="4-aspartylphosphate" evidence="6">
    <location>
        <position position="780"/>
    </location>
</feature>
<dbReference type="InterPro" id="IPR036890">
    <property type="entry name" value="HATPase_C_sf"/>
</dbReference>
<evidence type="ECO:0000313" key="13">
    <source>
        <dbReference type="Proteomes" id="UP001205906"/>
    </source>
</evidence>
<feature type="domain" description="Histidine kinase" evidence="8">
    <location>
        <begin position="368"/>
        <end position="590"/>
    </location>
</feature>
<keyword evidence="13" id="KW-1185">Reference proteome</keyword>
<dbReference type="PANTHER" id="PTHR43047:SF72">
    <property type="entry name" value="OSMOSENSING HISTIDINE PROTEIN KINASE SLN1"/>
    <property type="match status" value="1"/>
</dbReference>
<dbReference type="InterPro" id="IPR005467">
    <property type="entry name" value="His_kinase_dom"/>
</dbReference>
<dbReference type="PROSITE" id="PS50109">
    <property type="entry name" value="HIS_KIN"/>
    <property type="match status" value="1"/>
</dbReference>
<evidence type="ECO:0000256" key="6">
    <source>
        <dbReference type="PROSITE-ProRule" id="PRU00169"/>
    </source>
</evidence>
<dbReference type="SUPFAM" id="SSF52172">
    <property type="entry name" value="CheY-like"/>
    <property type="match status" value="2"/>
</dbReference>
<dbReference type="PANTHER" id="PTHR43047">
    <property type="entry name" value="TWO-COMPONENT HISTIDINE PROTEIN KINASE"/>
    <property type="match status" value="1"/>
</dbReference>
<proteinExistence type="predicted"/>
<dbReference type="PROSITE" id="PS50113">
    <property type="entry name" value="PAC"/>
    <property type="match status" value="1"/>
</dbReference>
<dbReference type="SMART" id="SM00086">
    <property type="entry name" value="PAC"/>
    <property type="match status" value="1"/>
</dbReference>
<keyword evidence="7" id="KW-0472">Membrane</keyword>
<evidence type="ECO:0000256" key="5">
    <source>
        <dbReference type="ARBA" id="ARBA00022777"/>
    </source>
</evidence>
<dbReference type="InterPro" id="IPR000700">
    <property type="entry name" value="PAS-assoc_C"/>
</dbReference>